<proteinExistence type="predicted"/>
<dbReference type="SUPFAM" id="SSF56672">
    <property type="entry name" value="DNA/RNA polymerases"/>
    <property type="match status" value="1"/>
</dbReference>
<dbReference type="EMBL" id="BAABME010004544">
    <property type="protein sequence ID" value="GAA0162759.1"/>
    <property type="molecule type" value="Genomic_DNA"/>
</dbReference>
<feature type="domain" description="Reverse transcriptase Ty1/copia-type" evidence="1">
    <location>
        <begin position="11"/>
        <end position="118"/>
    </location>
</feature>
<keyword evidence="2" id="KW-0472">Membrane</keyword>
<dbReference type="CDD" id="cd09272">
    <property type="entry name" value="RNase_HI_RT_Ty1"/>
    <property type="match status" value="1"/>
</dbReference>
<dbReference type="Proteomes" id="UP001454036">
    <property type="component" value="Unassembled WGS sequence"/>
</dbReference>
<keyword evidence="2" id="KW-0812">Transmembrane</keyword>
<keyword evidence="2" id="KW-0675">Receptor</keyword>
<dbReference type="InterPro" id="IPR043502">
    <property type="entry name" value="DNA/RNA_pol_sf"/>
</dbReference>
<organism evidence="2 3">
    <name type="scientific">Lithospermum erythrorhizon</name>
    <name type="common">Purple gromwell</name>
    <name type="synonym">Lithospermum officinale var. erythrorhizon</name>
    <dbReference type="NCBI Taxonomy" id="34254"/>
    <lineage>
        <taxon>Eukaryota</taxon>
        <taxon>Viridiplantae</taxon>
        <taxon>Streptophyta</taxon>
        <taxon>Embryophyta</taxon>
        <taxon>Tracheophyta</taxon>
        <taxon>Spermatophyta</taxon>
        <taxon>Magnoliopsida</taxon>
        <taxon>eudicotyledons</taxon>
        <taxon>Gunneridae</taxon>
        <taxon>Pentapetalae</taxon>
        <taxon>asterids</taxon>
        <taxon>lamiids</taxon>
        <taxon>Boraginales</taxon>
        <taxon>Boraginaceae</taxon>
        <taxon>Boraginoideae</taxon>
        <taxon>Lithospermeae</taxon>
        <taxon>Lithospermum</taxon>
    </lineage>
</organism>
<feature type="domain" description="Reverse transcriptase Ty1/copia-type" evidence="1">
    <location>
        <begin position="128"/>
        <end position="186"/>
    </location>
</feature>
<protein>
    <submittedName>
        <fullName evidence="2">Transmembrane signal receptor</fullName>
    </submittedName>
</protein>
<comment type="caution">
    <text evidence="2">The sequence shown here is derived from an EMBL/GenBank/DDBJ whole genome shotgun (WGS) entry which is preliminary data.</text>
</comment>
<evidence type="ECO:0000313" key="2">
    <source>
        <dbReference type="EMBL" id="GAA0162759.1"/>
    </source>
</evidence>
<name>A0AAV3QGA8_LITER</name>
<dbReference type="PANTHER" id="PTHR11439">
    <property type="entry name" value="GAG-POL-RELATED RETROTRANSPOSON"/>
    <property type="match status" value="1"/>
</dbReference>
<keyword evidence="3" id="KW-1185">Reference proteome</keyword>
<reference evidence="2 3" key="1">
    <citation type="submission" date="2024-01" db="EMBL/GenBank/DDBJ databases">
        <title>The complete chloroplast genome sequence of Lithospermum erythrorhizon: insights into the phylogenetic relationship among Boraginaceae species and the maternal lineages of purple gromwells.</title>
        <authorList>
            <person name="Okada T."/>
            <person name="Watanabe K."/>
        </authorList>
    </citation>
    <scope>NUCLEOTIDE SEQUENCE [LARGE SCALE GENOMIC DNA]</scope>
</reference>
<dbReference type="AlphaFoldDB" id="A0AAV3QGA8"/>
<evidence type="ECO:0000313" key="3">
    <source>
        <dbReference type="Proteomes" id="UP001454036"/>
    </source>
</evidence>
<sequence>MATEIAALEANATWVMAPLPPDKKSLGCKWVYKIKYNADGTIERLKAHLVILGNHQVAGIDYHETFAPVDKMVSVRTFQAVVASRNWALHQMDVHNAFLHGDLNEEVYMKVPPGFYVGRTSMSYSDYSLFTLRKGSLELYVLVYVDDLIVASNDSSAVSPFKEYLGRCFHMKDLGVVKYFLGVENHTLELAKGTEVRDPERYRRLVGRLIHLAFIRPDLAYLVYILAQFMQHPRQEHWDAALRVVRYLKGRPGQECFAYYSNPVFHERTKHIEVDCHYVRDAFRDGLLTTVHVSTALQLVDIFTKTLGKEKFLYLLRKLDISFLPTPT</sequence>
<accession>A0AAV3QGA8</accession>
<evidence type="ECO:0000259" key="1">
    <source>
        <dbReference type="Pfam" id="PF07727"/>
    </source>
</evidence>
<gene>
    <name evidence="2" type="ORF">LIER_18783</name>
</gene>
<dbReference type="Pfam" id="PF07727">
    <property type="entry name" value="RVT_2"/>
    <property type="match status" value="2"/>
</dbReference>
<dbReference type="PANTHER" id="PTHR11439:SF462">
    <property type="match status" value="1"/>
</dbReference>
<dbReference type="InterPro" id="IPR013103">
    <property type="entry name" value="RVT_2"/>
</dbReference>